<gene>
    <name evidence="2" type="ORF">LIP_3206</name>
</gene>
<accession>A0A0K2SPF7</accession>
<dbReference type="RefSeq" id="WP_068140235.1">
    <property type="nucleotide sequence ID" value="NZ_AP014924.1"/>
</dbReference>
<dbReference type="EMBL" id="AP014924">
    <property type="protein sequence ID" value="BAS29023.1"/>
    <property type="molecule type" value="Genomic_DNA"/>
</dbReference>
<dbReference type="Pfam" id="PF07875">
    <property type="entry name" value="Coat_F"/>
    <property type="match status" value="1"/>
</dbReference>
<feature type="compositionally biased region" description="Gly residues" evidence="1">
    <location>
        <begin position="69"/>
        <end position="79"/>
    </location>
</feature>
<proteinExistence type="predicted"/>
<dbReference type="AlphaFoldDB" id="A0A0K2SPF7"/>
<organism evidence="2 3">
    <name type="scientific">Limnochorda pilosa</name>
    <dbReference type="NCBI Taxonomy" id="1555112"/>
    <lineage>
        <taxon>Bacteria</taxon>
        <taxon>Bacillati</taxon>
        <taxon>Bacillota</taxon>
        <taxon>Limnochordia</taxon>
        <taxon>Limnochordales</taxon>
        <taxon>Limnochordaceae</taxon>
        <taxon>Limnochorda</taxon>
    </lineage>
</organism>
<dbReference type="STRING" id="1555112.LIP_3206"/>
<feature type="region of interest" description="Disordered" evidence="1">
    <location>
        <begin position="63"/>
        <end position="98"/>
    </location>
</feature>
<dbReference type="KEGG" id="lpil:LIP_3206"/>
<evidence type="ECO:0000256" key="1">
    <source>
        <dbReference type="SAM" id="MobiDB-lite"/>
    </source>
</evidence>
<dbReference type="InterPro" id="IPR012347">
    <property type="entry name" value="Ferritin-like"/>
</dbReference>
<dbReference type="Gene3D" id="1.20.1260.10">
    <property type="match status" value="1"/>
</dbReference>
<evidence type="ECO:0000313" key="2">
    <source>
        <dbReference type="EMBL" id="BAS29023.1"/>
    </source>
</evidence>
<name>A0A0K2SPF7_LIMPI</name>
<evidence type="ECO:0000313" key="3">
    <source>
        <dbReference type="Proteomes" id="UP000065807"/>
    </source>
</evidence>
<protein>
    <recommendedName>
        <fullName evidence="4">Spore coat protein</fullName>
    </recommendedName>
</protein>
<evidence type="ECO:0008006" key="4">
    <source>
        <dbReference type="Google" id="ProtNLM"/>
    </source>
</evidence>
<reference evidence="3" key="2">
    <citation type="journal article" date="2016" name="Int. J. Syst. Evol. Microbiol.">
        <title>Complete genome sequence and cell structure of Limnochorda pilosa, a Gram-negative spore-former within the phylum Firmicutes.</title>
        <authorList>
            <person name="Watanabe M."/>
            <person name="Kojima H."/>
            <person name="Fukui M."/>
        </authorList>
    </citation>
    <scope>NUCLEOTIDE SEQUENCE [LARGE SCALE GENOMIC DNA]</scope>
    <source>
        <strain evidence="3">HC45</strain>
    </source>
</reference>
<dbReference type="OrthoDB" id="1685263at2"/>
<keyword evidence="3" id="KW-1185">Reference proteome</keyword>
<reference evidence="3" key="1">
    <citation type="submission" date="2015-07" db="EMBL/GenBank/DDBJ databases">
        <title>Complete genome sequence and phylogenetic analysis of Limnochorda pilosa.</title>
        <authorList>
            <person name="Watanabe M."/>
            <person name="Kojima H."/>
            <person name="Fukui M."/>
        </authorList>
    </citation>
    <scope>NUCLEOTIDE SEQUENCE [LARGE SCALE GENOMIC DNA]</scope>
    <source>
        <strain evidence="3">HC45</strain>
    </source>
</reference>
<dbReference type="Proteomes" id="UP000065807">
    <property type="component" value="Chromosome"/>
</dbReference>
<dbReference type="InterPro" id="IPR012851">
    <property type="entry name" value="Spore_coat_CotF-like"/>
</dbReference>
<sequence length="209" mass="22904">MAQANLTTIELHQLHERMMEHIVGIENCSLWLRQAQDPDLRQTLQSHLNQFQQHFQKLFGQLGAEPTGLTGGQPGGQGLAPGFPPVGQPGGNGGGWAWQPQGGNYQAHAFQADPSDTRITDPVLAASCLVYCKFESLACSQAALEAGHGSLRQCFLDVSRDHSQMALELYQLMERKGWYPVRFGPDSNVMNQVRSAYQGALRRAPAYAG</sequence>